<comment type="subcellular location">
    <subcellularLocation>
        <location evidence="1">Membrane</location>
        <topology evidence="1">Multi-pass membrane protein</topology>
    </subcellularLocation>
</comment>
<evidence type="ECO:0000256" key="1">
    <source>
        <dbReference type="ARBA" id="ARBA00004141"/>
    </source>
</evidence>
<reference evidence="7" key="1">
    <citation type="submission" date="2023-06" db="EMBL/GenBank/DDBJ databases">
        <title>Genome-scale phylogeny and comparative genomics of the fungal order Sordariales.</title>
        <authorList>
            <consortium name="Lawrence Berkeley National Laboratory"/>
            <person name="Hensen N."/>
            <person name="Bonometti L."/>
            <person name="Westerberg I."/>
            <person name="Brannstrom I.O."/>
            <person name="Guillou S."/>
            <person name="Cros-Aarteil S."/>
            <person name="Calhoun S."/>
            <person name="Haridas S."/>
            <person name="Kuo A."/>
            <person name="Mondo S."/>
            <person name="Pangilinan J."/>
            <person name="Riley R."/>
            <person name="Labutti K."/>
            <person name="Andreopoulos B."/>
            <person name="Lipzen A."/>
            <person name="Chen C."/>
            <person name="Yanf M."/>
            <person name="Daum C."/>
            <person name="Ng V."/>
            <person name="Clum A."/>
            <person name="Steindorff A."/>
            <person name="Ohm R."/>
            <person name="Martin F."/>
            <person name="Silar P."/>
            <person name="Natvig D."/>
            <person name="Lalanne C."/>
            <person name="Gautier V."/>
            <person name="Ament-Velasquez S.L."/>
            <person name="Kruys A."/>
            <person name="Hutchinson M.I."/>
            <person name="Powell A.J."/>
            <person name="Barry K."/>
            <person name="Miller A.N."/>
            <person name="Grigoriev I.V."/>
            <person name="Debuchy R."/>
            <person name="Gladieux P."/>
            <person name="Thoren M.H."/>
            <person name="Johannesson H."/>
        </authorList>
    </citation>
    <scope>NUCLEOTIDE SEQUENCE</scope>
    <source>
        <strain evidence="7">8032-3</strain>
    </source>
</reference>
<keyword evidence="2 6" id="KW-0812">Transmembrane</keyword>
<name>A0AAJ0C4T5_9PEZI</name>
<comment type="caution">
    <text evidence="7">The sequence shown here is derived from an EMBL/GenBank/DDBJ whole genome shotgun (WGS) entry which is preliminary data.</text>
</comment>
<keyword evidence="8" id="KW-1185">Reference proteome</keyword>
<dbReference type="RefSeq" id="XP_060284937.1">
    <property type="nucleotide sequence ID" value="XM_060423883.1"/>
</dbReference>
<dbReference type="Proteomes" id="UP001244011">
    <property type="component" value="Unassembled WGS sequence"/>
</dbReference>
<feature type="transmembrane region" description="Helical" evidence="6">
    <location>
        <begin position="141"/>
        <end position="160"/>
    </location>
</feature>
<evidence type="ECO:0000313" key="8">
    <source>
        <dbReference type="Proteomes" id="UP001244011"/>
    </source>
</evidence>
<dbReference type="AlphaFoldDB" id="A0AAJ0C4T5"/>
<dbReference type="GO" id="GO:0000324">
    <property type="term" value="C:fungal-type vacuole"/>
    <property type="evidence" value="ECO:0007669"/>
    <property type="project" value="TreeGrafter"/>
</dbReference>
<gene>
    <name evidence="7" type="ORF">QBC33DRAFT_357297</name>
</gene>
<keyword evidence="4 6" id="KW-0472">Membrane</keyword>
<sequence length="343" mass="37103">MSNTTAGGNETIPWGWICSQQPNLAECADVQSYYPYRISLSANAAFLALFAVLLIAYLATYAVTRRGLGFTVAMALGLICEVLGYAGRVMSWKNQWLEDGFLMQICCLTIGPAFMAAGVYLCLRRIVYAFGPENSRIRPEYYTRIFIPCDVVSLVLQAAGGGMASVASHNGESVDTGDNIMIAGLSFQVVTLLAFLACSADFALNVARRHRRLGAAALDQGEAASRVRNSAPFRGFVAALALAAVCIFWRCVFRVAELSKGWTGPIMKRQDLFIGFEGVMIVVASLALVVFHPSVCFKEMMEGKGGIGRKRKEKGGDDVLVEDGTTHKGEPSFETDGNTTTPQ</sequence>
<evidence type="ECO:0000256" key="5">
    <source>
        <dbReference type="SAM" id="MobiDB-lite"/>
    </source>
</evidence>
<dbReference type="PANTHER" id="PTHR31465">
    <property type="entry name" value="PROTEIN RTA1-RELATED"/>
    <property type="match status" value="1"/>
</dbReference>
<feature type="transmembrane region" description="Helical" evidence="6">
    <location>
        <begin position="67"/>
        <end position="86"/>
    </location>
</feature>
<feature type="region of interest" description="Disordered" evidence="5">
    <location>
        <begin position="306"/>
        <end position="343"/>
    </location>
</feature>
<feature type="transmembrane region" description="Helical" evidence="6">
    <location>
        <begin position="233"/>
        <end position="252"/>
    </location>
</feature>
<dbReference type="PANTHER" id="PTHR31465:SF7">
    <property type="entry name" value="SPHINGOID LONG-CHAIN BASE TRANSPORTER RSB1"/>
    <property type="match status" value="1"/>
</dbReference>
<feature type="transmembrane region" description="Helical" evidence="6">
    <location>
        <begin position="272"/>
        <end position="291"/>
    </location>
</feature>
<organism evidence="7 8">
    <name type="scientific">Phialemonium atrogriseum</name>
    <dbReference type="NCBI Taxonomy" id="1093897"/>
    <lineage>
        <taxon>Eukaryota</taxon>
        <taxon>Fungi</taxon>
        <taxon>Dikarya</taxon>
        <taxon>Ascomycota</taxon>
        <taxon>Pezizomycotina</taxon>
        <taxon>Sordariomycetes</taxon>
        <taxon>Sordariomycetidae</taxon>
        <taxon>Cephalothecales</taxon>
        <taxon>Cephalothecaceae</taxon>
        <taxon>Phialemonium</taxon>
    </lineage>
</organism>
<feature type="transmembrane region" description="Helical" evidence="6">
    <location>
        <begin position="40"/>
        <end position="60"/>
    </location>
</feature>
<protein>
    <submittedName>
        <fullName evidence="7">Parasitic phase-specific protein psp-1 protein</fullName>
    </submittedName>
</protein>
<keyword evidence="3 6" id="KW-1133">Transmembrane helix</keyword>
<evidence type="ECO:0000256" key="6">
    <source>
        <dbReference type="SAM" id="Phobius"/>
    </source>
</evidence>
<evidence type="ECO:0000256" key="4">
    <source>
        <dbReference type="ARBA" id="ARBA00023136"/>
    </source>
</evidence>
<dbReference type="GeneID" id="85307070"/>
<feature type="transmembrane region" description="Helical" evidence="6">
    <location>
        <begin position="180"/>
        <end position="204"/>
    </location>
</feature>
<evidence type="ECO:0000313" key="7">
    <source>
        <dbReference type="EMBL" id="KAK1768724.1"/>
    </source>
</evidence>
<feature type="transmembrane region" description="Helical" evidence="6">
    <location>
        <begin position="101"/>
        <end position="121"/>
    </location>
</feature>
<proteinExistence type="predicted"/>
<evidence type="ECO:0000256" key="3">
    <source>
        <dbReference type="ARBA" id="ARBA00022989"/>
    </source>
</evidence>
<dbReference type="InterPro" id="IPR007568">
    <property type="entry name" value="RTA1"/>
</dbReference>
<evidence type="ECO:0000256" key="2">
    <source>
        <dbReference type="ARBA" id="ARBA00022692"/>
    </source>
</evidence>
<dbReference type="GO" id="GO:0005886">
    <property type="term" value="C:plasma membrane"/>
    <property type="evidence" value="ECO:0007669"/>
    <property type="project" value="TreeGrafter"/>
</dbReference>
<dbReference type="EMBL" id="MU839004">
    <property type="protein sequence ID" value="KAK1768724.1"/>
    <property type="molecule type" value="Genomic_DNA"/>
</dbReference>
<dbReference type="Pfam" id="PF04479">
    <property type="entry name" value="RTA1"/>
    <property type="match status" value="1"/>
</dbReference>
<accession>A0AAJ0C4T5</accession>